<keyword evidence="2 4" id="KW-1133">Transmembrane helix</keyword>
<keyword evidence="6" id="KW-1185">Reference proteome</keyword>
<keyword evidence="1 4" id="KW-0812">Transmembrane</keyword>
<keyword evidence="3 4" id="KW-0472">Membrane</keyword>
<name>A0A251R4C2_PRUPE</name>
<feature type="transmembrane region" description="Helical" evidence="4">
    <location>
        <begin position="198"/>
        <end position="218"/>
    </location>
</feature>
<evidence type="ECO:0000313" key="6">
    <source>
        <dbReference type="Proteomes" id="UP000006882"/>
    </source>
</evidence>
<feature type="transmembrane region" description="Helical" evidence="4">
    <location>
        <begin position="294"/>
        <end position="314"/>
    </location>
</feature>
<evidence type="ECO:0000256" key="3">
    <source>
        <dbReference type="ARBA" id="ARBA00023136"/>
    </source>
</evidence>
<dbReference type="OrthoDB" id="1733956at2759"/>
<feature type="transmembrane region" description="Helical" evidence="4">
    <location>
        <begin position="230"/>
        <end position="253"/>
    </location>
</feature>
<feature type="transmembrane region" description="Helical" evidence="4">
    <location>
        <begin position="41"/>
        <end position="62"/>
    </location>
</feature>
<dbReference type="AlphaFoldDB" id="A0A251R4C2"/>
<dbReference type="GO" id="GO:0022857">
    <property type="term" value="F:transmembrane transporter activity"/>
    <property type="evidence" value="ECO:0007669"/>
    <property type="project" value="InterPro"/>
</dbReference>
<evidence type="ECO:0000256" key="1">
    <source>
        <dbReference type="ARBA" id="ARBA00022692"/>
    </source>
</evidence>
<gene>
    <name evidence="5" type="ORF">PRUPE_1G257800</name>
</gene>
<feature type="transmembrane region" description="Helical" evidence="4">
    <location>
        <begin position="74"/>
        <end position="95"/>
    </location>
</feature>
<feature type="transmembrane region" description="Helical" evidence="4">
    <location>
        <begin position="107"/>
        <end position="129"/>
    </location>
</feature>
<proteinExistence type="predicted"/>
<evidence type="ECO:0000313" key="5">
    <source>
        <dbReference type="EMBL" id="ONI30550.1"/>
    </source>
</evidence>
<evidence type="ECO:0000256" key="4">
    <source>
        <dbReference type="SAM" id="Phobius"/>
    </source>
</evidence>
<reference evidence="5 6" key="1">
    <citation type="journal article" date="2013" name="Nat. Genet.">
        <title>The high-quality draft genome of peach (Prunus persica) identifies unique patterns of genetic diversity, domestication and genome evolution.</title>
        <authorList>
            <consortium name="International Peach Genome Initiative"/>
            <person name="Verde I."/>
            <person name="Abbott A.G."/>
            <person name="Scalabrin S."/>
            <person name="Jung S."/>
            <person name="Shu S."/>
            <person name="Marroni F."/>
            <person name="Zhebentyayeva T."/>
            <person name="Dettori M.T."/>
            <person name="Grimwood J."/>
            <person name="Cattonaro F."/>
            <person name="Zuccolo A."/>
            <person name="Rossini L."/>
            <person name="Jenkins J."/>
            <person name="Vendramin E."/>
            <person name="Meisel L.A."/>
            <person name="Decroocq V."/>
            <person name="Sosinski B."/>
            <person name="Prochnik S."/>
            <person name="Mitros T."/>
            <person name="Policriti A."/>
            <person name="Cipriani G."/>
            <person name="Dondini L."/>
            <person name="Ficklin S."/>
            <person name="Goodstein D.M."/>
            <person name="Xuan P."/>
            <person name="Del Fabbro C."/>
            <person name="Aramini V."/>
            <person name="Copetti D."/>
            <person name="Gonzalez S."/>
            <person name="Horner D.S."/>
            <person name="Falchi R."/>
            <person name="Lucas S."/>
            <person name="Mica E."/>
            <person name="Maldonado J."/>
            <person name="Lazzari B."/>
            <person name="Bielenberg D."/>
            <person name="Pirona R."/>
            <person name="Miculan M."/>
            <person name="Barakat A."/>
            <person name="Testolin R."/>
            <person name="Stella A."/>
            <person name="Tartarini S."/>
            <person name="Tonutti P."/>
            <person name="Arus P."/>
            <person name="Orellana A."/>
            <person name="Wells C."/>
            <person name="Main D."/>
            <person name="Vizzotto G."/>
            <person name="Silva H."/>
            <person name="Salamini F."/>
            <person name="Schmutz J."/>
            <person name="Morgante M."/>
            <person name="Rokhsar D.S."/>
        </authorList>
    </citation>
    <scope>NUCLEOTIDE SEQUENCE [LARGE SCALE GENOMIC DNA]</scope>
    <source>
        <strain evidence="6">cv. Nemared</strain>
    </source>
</reference>
<accession>A0A251R4C2</accession>
<feature type="transmembrane region" description="Helical" evidence="4">
    <location>
        <begin position="320"/>
        <end position="339"/>
    </location>
</feature>
<dbReference type="InterPro" id="IPR030184">
    <property type="entry name" value="WAT1-related"/>
</dbReference>
<feature type="transmembrane region" description="Helical" evidence="4">
    <location>
        <begin position="12"/>
        <end position="29"/>
    </location>
</feature>
<organism evidence="5 6">
    <name type="scientific">Prunus persica</name>
    <name type="common">Peach</name>
    <name type="synonym">Amygdalus persica</name>
    <dbReference type="NCBI Taxonomy" id="3760"/>
    <lineage>
        <taxon>Eukaryota</taxon>
        <taxon>Viridiplantae</taxon>
        <taxon>Streptophyta</taxon>
        <taxon>Embryophyta</taxon>
        <taxon>Tracheophyta</taxon>
        <taxon>Spermatophyta</taxon>
        <taxon>Magnoliopsida</taxon>
        <taxon>eudicotyledons</taxon>
        <taxon>Gunneridae</taxon>
        <taxon>Pentapetalae</taxon>
        <taxon>rosids</taxon>
        <taxon>fabids</taxon>
        <taxon>Rosales</taxon>
        <taxon>Rosaceae</taxon>
        <taxon>Amygdaloideae</taxon>
        <taxon>Amygdaleae</taxon>
        <taxon>Prunus</taxon>
    </lineage>
</organism>
<dbReference type="STRING" id="3760.A0A251R4C2"/>
<dbReference type="Proteomes" id="UP000006882">
    <property type="component" value="Chromosome G1"/>
</dbReference>
<dbReference type="GO" id="GO:0005886">
    <property type="term" value="C:plasma membrane"/>
    <property type="evidence" value="ECO:0000318"/>
    <property type="project" value="GO_Central"/>
</dbReference>
<dbReference type="Gramene" id="ONI30550">
    <property type="protein sequence ID" value="ONI30550"/>
    <property type="gene ID" value="PRUPE_1G257800"/>
</dbReference>
<protein>
    <submittedName>
        <fullName evidence="5">Uncharacterized protein</fullName>
    </submittedName>
</protein>
<dbReference type="PANTHER" id="PTHR31218">
    <property type="entry name" value="WAT1-RELATED PROTEIN"/>
    <property type="match status" value="1"/>
</dbReference>
<evidence type="ECO:0000256" key="2">
    <source>
        <dbReference type="ARBA" id="ARBA00022989"/>
    </source>
</evidence>
<sequence>MRSVQLWEAVPFSVMVTMEGCTIILTIWAKTVMTVDGMSPFVFVVYTHALSSLILLLYSFIFHCPRNRGGREQSLFSLNLFVRCFFLGLTGITISQNLGFLGLSYSSPILVCAMGLMIPTFSFLLSVILRRTRLDWRSSSFQAKVSGTIISIIGAVAVELYKGAYIRTSSVSSSPGKQLQVLAQKALLVFSSEPTEHWVVGGILLASASLSVSVWNIIQLGTMKLYPEVEAMEVVTFYSLLGTIQSAILSLFLERNPSAWRLKLNMEPLLIILTAIFGGLVRSRVHNWCMSIKGPYYVPLFKPFGIVFATIFGVSLSANSLHYGSVIGSVVIGMGYFVISCGQIREDEGQQDQQCVDERLESNSERKVPLLQEENNG</sequence>
<dbReference type="EMBL" id="CM007651">
    <property type="protein sequence ID" value="ONI30550.1"/>
    <property type="molecule type" value="Genomic_DNA"/>
</dbReference>
<dbReference type="eggNOG" id="ENOG502QW2M">
    <property type="taxonomic scope" value="Eukaryota"/>
</dbReference>